<dbReference type="InterPro" id="IPR035911">
    <property type="entry name" value="MurE/MurF_N"/>
</dbReference>
<feature type="binding site" evidence="7">
    <location>
        <begin position="154"/>
        <end position="155"/>
    </location>
    <ligand>
        <name>UDP-N-acetyl-alpha-D-muramoyl-L-alanyl-D-glutamate</name>
        <dbReference type="ChEBI" id="CHEBI:83900"/>
    </ligand>
</feature>
<feature type="short sequence motif" description="Meso-diaminopimelate recognition motif" evidence="7">
    <location>
        <begin position="407"/>
        <end position="410"/>
    </location>
</feature>
<feature type="binding site" evidence="7">
    <location>
        <position position="187"/>
    </location>
    <ligand>
        <name>UDP-N-acetyl-alpha-D-muramoyl-L-alanyl-D-glutamate</name>
        <dbReference type="ChEBI" id="CHEBI:83900"/>
    </ligand>
</feature>
<dbReference type="SUPFAM" id="SSF53623">
    <property type="entry name" value="MurD-like peptide ligases, catalytic domain"/>
    <property type="match status" value="1"/>
</dbReference>
<dbReference type="InterPro" id="IPR004101">
    <property type="entry name" value="Mur_ligase_C"/>
</dbReference>
<comment type="caution">
    <text evidence="7">Lacks conserved residue(s) required for the propagation of feature annotation.</text>
</comment>
<evidence type="ECO:0000256" key="4">
    <source>
        <dbReference type="ARBA" id="ARBA00022984"/>
    </source>
</evidence>
<feature type="domain" description="Mur ligase N-terminal catalytic" evidence="9">
    <location>
        <begin position="25"/>
        <end position="94"/>
    </location>
</feature>
<dbReference type="PANTHER" id="PTHR23135:SF4">
    <property type="entry name" value="UDP-N-ACETYLMURAMOYL-L-ALANYL-D-GLUTAMATE--2,6-DIAMINOPIMELATE LIGASE MURE HOMOLOG, CHLOROPLASTIC"/>
    <property type="match status" value="1"/>
</dbReference>
<feature type="binding site" evidence="7">
    <location>
        <position position="181"/>
    </location>
    <ligand>
        <name>UDP-N-acetyl-alpha-D-muramoyl-L-alanyl-D-glutamate</name>
        <dbReference type="ChEBI" id="CHEBI:83900"/>
    </ligand>
</feature>
<evidence type="ECO:0000256" key="8">
    <source>
        <dbReference type="RuleBase" id="RU004135"/>
    </source>
</evidence>
<dbReference type="RefSeq" id="WP_263125004.1">
    <property type="nucleotide sequence ID" value="NZ_CP106753.1"/>
</dbReference>
<keyword evidence="7" id="KW-0067">ATP-binding</keyword>
<dbReference type="NCBIfam" id="NF001124">
    <property type="entry name" value="PRK00139.1-2"/>
    <property type="match status" value="1"/>
</dbReference>
<evidence type="ECO:0000259" key="11">
    <source>
        <dbReference type="Pfam" id="PF08245"/>
    </source>
</evidence>
<feature type="binding site" evidence="7">
    <location>
        <begin position="112"/>
        <end position="118"/>
    </location>
    <ligand>
        <name>ATP</name>
        <dbReference type="ChEBI" id="CHEBI:30616"/>
    </ligand>
</feature>
<comment type="similarity">
    <text evidence="1 7">Belongs to the MurCDEF family. MurE subfamily.</text>
</comment>
<evidence type="ECO:0000256" key="1">
    <source>
        <dbReference type="ARBA" id="ARBA00005898"/>
    </source>
</evidence>
<comment type="subcellular location">
    <subcellularLocation>
        <location evidence="7 8">Cytoplasm</location>
    </subcellularLocation>
</comment>
<keyword evidence="7" id="KW-0547">Nucleotide-binding</keyword>
<dbReference type="Pfam" id="PF01225">
    <property type="entry name" value="Mur_ligase"/>
    <property type="match status" value="1"/>
</dbReference>
<evidence type="ECO:0000259" key="9">
    <source>
        <dbReference type="Pfam" id="PF01225"/>
    </source>
</evidence>
<feature type="binding site" evidence="7">
    <location>
        <position position="189"/>
    </location>
    <ligand>
        <name>UDP-N-acetyl-alpha-D-muramoyl-L-alanyl-D-glutamate</name>
        <dbReference type="ChEBI" id="CHEBI:83900"/>
    </ligand>
</feature>
<evidence type="ECO:0000256" key="2">
    <source>
        <dbReference type="ARBA" id="ARBA00022618"/>
    </source>
</evidence>
<evidence type="ECO:0000256" key="7">
    <source>
        <dbReference type="HAMAP-Rule" id="MF_00208"/>
    </source>
</evidence>
<dbReference type="InterPro" id="IPR036565">
    <property type="entry name" value="Mur-like_cat_sf"/>
</dbReference>
<keyword evidence="2 7" id="KW-0132">Cell division</keyword>
<feature type="binding site" evidence="7">
    <location>
        <position position="29"/>
    </location>
    <ligand>
        <name>UDP-N-acetyl-alpha-D-muramoyl-L-alanyl-D-glutamate</name>
        <dbReference type="ChEBI" id="CHEBI:83900"/>
    </ligand>
</feature>
<keyword evidence="7" id="KW-0460">Magnesium</keyword>
<dbReference type="InterPro" id="IPR036615">
    <property type="entry name" value="Mur_ligase_C_dom_sf"/>
</dbReference>
<dbReference type="Gene3D" id="3.90.190.20">
    <property type="entry name" value="Mur ligase, C-terminal domain"/>
    <property type="match status" value="1"/>
</dbReference>
<dbReference type="Proteomes" id="UP001061302">
    <property type="component" value="Chromosome"/>
</dbReference>
<comment type="function">
    <text evidence="7">Catalyzes the addition of meso-diaminopimelic acid to the nucleotide precursor UDP-N-acetylmuramoyl-L-alanyl-D-glutamate (UMAG) in the biosynthesis of bacterial cell-wall peptidoglycan.</text>
</comment>
<feature type="domain" description="Mur ligase C-terminal" evidence="10">
    <location>
        <begin position="331"/>
        <end position="465"/>
    </location>
</feature>
<evidence type="ECO:0000313" key="12">
    <source>
        <dbReference type="EMBL" id="UXY15588.1"/>
    </source>
</evidence>
<keyword evidence="5 7" id="KW-0131">Cell cycle</keyword>
<evidence type="ECO:0000256" key="6">
    <source>
        <dbReference type="ARBA" id="ARBA00023316"/>
    </source>
</evidence>
<dbReference type="InterPro" id="IPR005761">
    <property type="entry name" value="UDP-N-AcMur-Glu-dNH2Pim_ligase"/>
</dbReference>
<dbReference type="InterPro" id="IPR000713">
    <property type="entry name" value="Mur_ligase_N"/>
</dbReference>
<feature type="binding site" evidence="7">
    <location>
        <position position="383"/>
    </location>
    <ligand>
        <name>meso-2,6-diaminopimelate</name>
        <dbReference type="ChEBI" id="CHEBI:57791"/>
    </ligand>
</feature>
<comment type="cofactor">
    <cofactor evidence="7">
        <name>Mg(2+)</name>
        <dbReference type="ChEBI" id="CHEBI:18420"/>
    </cofactor>
</comment>
<gene>
    <name evidence="7" type="primary">murE</name>
    <name evidence="12" type="ORF">N8I74_00815</name>
</gene>
<protein>
    <recommendedName>
        <fullName evidence="7">UDP-N-acetylmuramoyl-L-alanyl-D-glutamate--2,6-diaminopimelate ligase</fullName>
        <ecNumber evidence="7">6.3.2.13</ecNumber>
    </recommendedName>
    <alternativeName>
        <fullName evidence="7">Meso-A2pm-adding enzyme</fullName>
    </alternativeName>
    <alternativeName>
        <fullName evidence="7">Meso-diaminopimelate-adding enzyme</fullName>
    </alternativeName>
    <alternativeName>
        <fullName evidence="7">UDP-MurNAc-L-Ala-D-Glu:meso-diaminopimelate ligase</fullName>
    </alternativeName>
    <alternativeName>
        <fullName evidence="7">UDP-MurNAc-tripeptide synthetase</fullName>
    </alternativeName>
    <alternativeName>
        <fullName evidence="7">UDP-N-acetylmuramyl-tripeptide synthetase</fullName>
    </alternativeName>
</protein>
<dbReference type="Gene3D" id="3.40.1190.10">
    <property type="entry name" value="Mur-like, catalytic domain"/>
    <property type="match status" value="1"/>
</dbReference>
<reference evidence="12" key="1">
    <citation type="submission" date="2022-10" db="EMBL/GenBank/DDBJ databases">
        <title>Chitiniphilus purpureus sp. nov., a novel chitin-degrading bacterium isolated from crawfish pond sediment.</title>
        <authorList>
            <person name="Li K."/>
        </authorList>
    </citation>
    <scope>NUCLEOTIDE SEQUENCE</scope>
    <source>
        <strain evidence="12">CD1</strain>
    </source>
</reference>
<keyword evidence="7" id="KW-0963">Cytoplasm</keyword>
<dbReference type="Gene3D" id="3.40.1390.10">
    <property type="entry name" value="MurE/MurF, N-terminal domain"/>
    <property type="match status" value="1"/>
</dbReference>
<comment type="PTM">
    <text evidence="7">Carboxylation is probably crucial for Mg(2+) binding and, consequently, for the gamma-phosphate positioning of ATP.</text>
</comment>
<evidence type="ECO:0000256" key="5">
    <source>
        <dbReference type="ARBA" id="ARBA00023306"/>
    </source>
</evidence>
<evidence type="ECO:0000256" key="3">
    <source>
        <dbReference type="ARBA" id="ARBA00022960"/>
    </source>
</evidence>
<evidence type="ECO:0000259" key="10">
    <source>
        <dbReference type="Pfam" id="PF02875"/>
    </source>
</evidence>
<keyword evidence="4 7" id="KW-0573">Peptidoglycan synthesis</keyword>
<feature type="domain" description="Mur ligase central" evidence="11">
    <location>
        <begin position="110"/>
        <end position="308"/>
    </location>
</feature>
<dbReference type="PANTHER" id="PTHR23135">
    <property type="entry name" value="MUR LIGASE FAMILY MEMBER"/>
    <property type="match status" value="1"/>
</dbReference>
<accession>A0ABY6DN00</accession>
<organism evidence="12 13">
    <name type="scientific">Chitiniphilus purpureus</name>
    <dbReference type="NCBI Taxonomy" id="2981137"/>
    <lineage>
        <taxon>Bacteria</taxon>
        <taxon>Pseudomonadati</taxon>
        <taxon>Pseudomonadota</taxon>
        <taxon>Betaproteobacteria</taxon>
        <taxon>Neisseriales</taxon>
        <taxon>Chitinibacteraceae</taxon>
        <taxon>Chitiniphilus</taxon>
    </lineage>
</organism>
<dbReference type="EC" id="6.3.2.13" evidence="7"/>
<dbReference type="Pfam" id="PF02875">
    <property type="entry name" value="Mur_ligase_C"/>
    <property type="match status" value="1"/>
</dbReference>
<keyword evidence="6 7" id="KW-0961">Cell wall biogenesis/degradation</keyword>
<dbReference type="InterPro" id="IPR013221">
    <property type="entry name" value="Mur_ligase_cen"/>
</dbReference>
<feature type="binding site" evidence="7">
    <location>
        <begin position="407"/>
        <end position="410"/>
    </location>
    <ligand>
        <name>meso-2,6-diaminopimelate</name>
        <dbReference type="ChEBI" id="CHEBI:57791"/>
    </ligand>
</feature>
<dbReference type="NCBIfam" id="TIGR01085">
    <property type="entry name" value="murE"/>
    <property type="match status" value="1"/>
</dbReference>
<dbReference type="HAMAP" id="MF_00208">
    <property type="entry name" value="MurE"/>
    <property type="match status" value="1"/>
</dbReference>
<evidence type="ECO:0000313" key="13">
    <source>
        <dbReference type="Proteomes" id="UP001061302"/>
    </source>
</evidence>
<dbReference type="Pfam" id="PF08245">
    <property type="entry name" value="Mur_ligase_M"/>
    <property type="match status" value="1"/>
</dbReference>
<feature type="binding site" evidence="7">
    <location>
        <position position="467"/>
    </location>
    <ligand>
        <name>meso-2,6-diaminopimelate</name>
        <dbReference type="ChEBI" id="CHEBI:57791"/>
    </ligand>
</feature>
<sequence>MKPANWPLPALDLAALDLLAAGRHVVSDSRKVKRGDVFLAFQGEEADGRDHIGAAIANGAGAVVWEAEGYDWNPAWAVPNLPIAQLRAQAGIVAARLMGDPSAEMTVLGVTGTNGKTSIANWLAQALTGLERKVGVLGTLGNGIYPSLLPSSHTTLDPVALQGWLAGFRDTGVGTVAMEVSSHGLAQARTHGVAFDVAIFTNLTRDHLDYHGTLEAYGAEKARLFVWEGLQAAVINADDLFGAQLLRETTAPRVLSYGLQAGDVRAQRLDASLAGLRLAVTTPMGATVLHSSLVGRFNAYNLLACLAALLAIDVPLATAAQALSKVAAAPGRMQRLGGGPRQPLVVVDYAHTPDALEKTLSTLREAMAGGGRLFCVFGCGGDRDRGKRPLMGKVACDLADTVVITSDNPRSESPQQIIDDIVAGVEGATGSGDADYSVESDRGEAIAHTIELAQPGDVVLIAGKGHENYQEINGVRHPFDDVEAARAVLARKER</sequence>
<proteinExistence type="inferred from homology"/>
<dbReference type="SUPFAM" id="SSF53244">
    <property type="entry name" value="MurD-like peptide ligases, peptide-binding domain"/>
    <property type="match status" value="1"/>
</dbReference>
<feature type="binding site" evidence="7">
    <location>
        <position position="463"/>
    </location>
    <ligand>
        <name>meso-2,6-diaminopimelate</name>
        <dbReference type="ChEBI" id="CHEBI:57791"/>
    </ligand>
</feature>
<name>A0ABY6DN00_9NEIS</name>
<dbReference type="GO" id="GO:0008765">
    <property type="term" value="F:UDP-N-acetylmuramoylalanyl-D-glutamate-2,6-diaminopimelate ligase activity"/>
    <property type="evidence" value="ECO:0007669"/>
    <property type="project" value="UniProtKB-EC"/>
</dbReference>
<comment type="pathway">
    <text evidence="7 8">Cell wall biogenesis; peptidoglycan biosynthesis.</text>
</comment>
<keyword evidence="7 12" id="KW-0436">Ligase</keyword>
<dbReference type="SUPFAM" id="SSF63418">
    <property type="entry name" value="MurE/MurF N-terminal domain"/>
    <property type="match status" value="1"/>
</dbReference>
<keyword evidence="13" id="KW-1185">Reference proteome</keyword>
<keyword evidence="3 7" id="KW-0133">Cell shape</keyword>
<comment type="catalytic activity">
    <reaction evidence="7">
        <text>UDP-N-acetyl-alpha-D-muramoyl-L-alanyl-D-glutamate + meso-2,6-diaminopimelate + ATP = UDP-N-acetyl-alpha-D-muramoyl-L-alanyl-gamma-D-glutamyl-meso-2,6-diaminopimelate + ADP + phosphate + H(+)</text>
        <dbReference type="Rhea" id="RHEA:23676"/>
        <dbReference type="ChEBI" id="CHEBI:15378"/>
        <dbReference type="ChEBI" id="CHEBI:30616"/>
        <dbReference type="ChEBI" id="CHEBI:43474"/>
        <dbReference type="ChEBI" id="CHEBI:57791"/>
        <dbReference type="ChEBI" id="CHEBI:83900"/>
        <dbReference type="ChEBI" id="CHEBI:83905"/>
        <dbReference type="ChEBI" id="CHEBI:456216"/>
        <dbReference type="EC" id="6.3.2.13"/>
    </reaction>
</comment>
<feature type="modified residue" description="N6-carboxylysine" evidence="7">
    <location>
        <position position="221"/>
    </location>
</feature>
<dbReference type="NCBIfam" id="NF001126">
    <property type="entry name" value="PRK00139.1-4"/>
    <property type="match status" value="1"/>
</dbReference>
<dbReference type="EMBL" id="CP106753">
    <property type="protein sequence ID" value="UXY15588.1"/>
    <property type="molecule type" value="Genomic_DNA"/>
</dbReference>